<reference evidence="2" key="1">
    <citation type="journal article" date="2022" name="Arch. Microbiol.">
        <title>Thiomicrorhabdus immobilis sp. nov., a mesophilic sulfur-oxidizing bacterium isolated from sediment of a brackish lake in northern Japan.</title>
        <authorList>
            <person name="Kojima H."/>
            <person name="Mochizuki J."/>
            <person name="Kanda M."/>
            <person name="Watanabe T."/>
            <person name="Fukui M."/>
        </authorList>
    </citation>
    <scope>NUCLEOTIDE SEQUENCE</scope>
    <source>
        <strain evidence="2">Am19</strain>
    </source>
</reference>
<feature type="region of interest" description="Disordered" evidence="1">
    <location>
        <begin position="100"/>
        <end position="123"/>
    </location>
</feature>
<sequence>MNTENSKPLQWIRLELVPLPNFESEYPTMLLWWNSDEGILQGENVEFIKHKLDAAIQQGSITLVSQGSIEITNPYQKPSELAAVLGQYFWVVPQPVAQPDFQSNQLDSEDNNSSTTDMPTILQ</sequence>
<proteinExistence type="predicted"/>
<organism evidence="2 3">
    <name type="scientific">Thiomicrorhabdus immobilis</name>
    <dbReference type="NCBI Taxonomy" id="2791037"/>
    <lineage>
        <taxon>Bacteria</taxon>
        <taxon>Pseudomonadati</taxon>
        <taxon>Pseudomonadota</taxon>
        <taxon>Gammaproteobacteria</taxon>
        <taxon>Thiotrichales</taxon>
        <taxon>Piscirickettsiaceae</taxon>
        <taxon>Thiomicrorhabdus</taxon>
    </lineage>
</organism>
<name>A0ABM7MEK7_9GAMM</name>
<evidence type="ECO:0000313" key="2">
    <source>
        <dbReference type="EMBL" id="BCN93853.1"/>
    </source>
</evidence>
<dbReference type="RefSeq" id="WP_237261277.1">
    <property type="nucleotide sequence ID" value="NZ_AP024202.1"/>
</dbReference>
<gene>
    <name evidence="2" type="ORF">THMIRHAM_16380</name>
</gene>
<keyword evidence="3" id="KW-1185">Reference proteome</keyword>
<protein>
    <submittedName>
        <fullName evidence="2">Uncharacterized protein</fullName>
    </submittedName>
</protein>
<evidence type="ECO:0000313" key="3">
    <source>
        <dbReference type="Proteomes" id="UP001054820"/>
    </source>
</evidence>
<dbReference type="EMBL" id="AP024202">
    <property type="protein sequence ID" value="BCN93853.1"/>
    <property type="molecule type" value="Genomic_DNA"/>
</dbReference>
<dbReference type="Proteomes" id="UP001054820">
    <property type="component" value="Chromosome"/>
</dbReference>
<evidence type="ECO:0000256" key="1">
    <source>
        <dbReference type="SAM" id="MobiDB-lite"/>
    </source>
</evidence>
<accession>A0ABM7MEK7</accession>